<comment type="subcellular location">
    <subcellularLocation>
        <location evidence="1">Membrane</location>
        <topology evidence="1">Multi-pass membrane protein</topology>
    </subcellularLocation>
</comment>
<keyword evidence="3" id="KW-0813">Transport</keyword>
<gene>
    <name evidence="9" type="ORF">NQ315_006328</name>
</gene>
<dbReference type="InterPro" id="IPR013657">
    <property type="entry name" value="SCL35B1-4/HUT1"/>
</dbReference>
<organism evidence="9 10">
    <name type="scientific">Exocentrus adspersus</name>
    <dbReference type="NCBI Taxonomy" id="1586481"/>
    <lineage>
        <taxon>Eukaryota</taxon>
        <taxon>Metazoa</taxon>
        <taxon>Ecdysozoa</taxon>
        <taxon>Arthropoda</taxon>
        <taxon>Hexapoda</taxon>
        <taxon>Insecta</taxon>
        <taxon>Pterygota</taxon>
        <taxon>Neoptera</taxon>
        <taxon>Endopterygota</taxon>
        <taxon>Coleoptera</taxon>
        <taxon>Polyphaga</taxon>
        <taxon>Cucujiformia</taxon>
        <taxon>Chrysomeloidea</taxon>
        <taxon>Cerambycidae</taxon>
        <taxon>Lamiinae</taxon>
        <taxon>Acanthocinini</taxon>
        <taxon>Exocentrus</taxon>
    </lineage>
</organism>
<evidence type="ECO:0000256" key="2">
    <source>
        <dbReference type="ARBA" id="ARBA00010694"/>
    </source>
</evidence>
<sequence>MARNAEIFICLIVIVSVVLLYIINKLVLSLQIVEAPPEEYSWIIHGIRNVLGYATVFVPGYVVFKYVAKTNYLNKSGRGVFGAIIRTCFGEDELLLVNSASHAGSTHRTLFQDGLLLLFYFFGLQLSYLSWGVLQEKVMTQPYGSTSGSDVSYFKDSQFLVFANRVLAFCMSAVILVFTRQPRHRCPLYKYVYCSFSNIMSSWCQYEVLKYVSFPHQVLAKASKTIPVMIMGKIVSKTKYEYYEYVTAVILSIGMVMFMIDTGNDRSNSTATTLSGVILLCLYIAFDSFTANWQGSLFKTYEMRPLQMICFVNFFSCIFTAVSLLQQGGLMKSVQFMMKYPSFILDVILLSLCSACGQLFIFNTVSTFGPLVFVIISTIRQGFSLLLSCIIYHHEVHALGIVGIILVFLSIILRVYCGYRIRSLKQLHQSTVNLKGQQN</sequence>
<dbReference type="AlphaFoldDB" id="A0AAV8W0G8"/>
<feature type="transmembrane region" description="Helical" evidence="8">
    <location>
        <begin position="159"/>
        <end position="178"/>
    </location>
</feature>
<dbReference type="GO" id="GO:0000139">
    <property type="term" value="C:Golgi membrane"/>
    <property type="evidence" value="ECO:0007669"/>
    <property type="project" value="TreeGrafter"/>
</dbReference>
<dbReference type="EMBL" id="JANEYG010000016">
    <property type="protein sequence ID" value="KAJ8919799.1"/>
    <property type="molecule type" value="Genomic_DNA"/>
</dbReference>
<reference evidence="9 10" key="1">
    <citation type="journal article" date="2023" name="Insect Mol. Biol.">
        <title>Genome sequencing provides insights into the evolution of gene families encoding plant cell wall-degrading enzymes in longhorned beetles.</title>
        <authorList>
            <person name="Shin N.R."/>
            <person name="Okamura Y."/>
            <person name="Kirsch R."/>
            <person name="Pauchet Y."/>
        </authorList>
    </citation>
    <scope>NUCLEOTIDE SEQUENCE [LARGE SCALE GENOMIC DNA]</scope>
    <source>
        <strain evidence="9">EAD_L_NR</strain>
    </source>
</reference>
<dbReference type="GO" id="GO:0005789">
    <property type="term" value="C:endoplasmic reticulum membrane"/>
    <property type="evidence" value="ECO:0007669"/>
    <property type="project" value="TreeGrafter"/>
</dbReference>
<accession>A0AAV8W0G8</accession>
<dbReference type="PANTHER" id="PTHR10778">
    <property type="entry name" value="SOLUTE CARRIER FAMILY 35 MEMBER B"/>
    <property type="match status" value="1"/>
</dbReference>
<feature type="transmembrane region" description="Helical" evidence="8">
    <location>
        <begin position="50"/>
        <end position="68"/>
    </location>
</feature>
<comment type="similarity">
    <text evidence="2">Belongs to the nucleotide-sugar transporter family. SLC35B subfamily.</text>
</comment>
<keyword evidence="10" id="KW-1185">Reference proteome</keyword>
<dbReference type="GO" id="GO:0046964">
    <property type="term" value="F:3'-phosphoadenosine 5'-phosphosulfate transmembrane transporter activity"/>
    <property type="evidence" value="ECO:0007669"/>
    <property type="project" value="TreeGrafter"/>
</dbReference>
<feature type="transmembrane region" description="Helical" evidence="8">
    <location>
        <begin position="242"/>
        <end position="260"/>
    </location>
</feature>
<feature type="transmembrane region" description="Helical" evidence="8">
    <location>
        <begin position="115"/>
        <end position="134"/>
    </location>
</feature>
<evidence type="ECO:0000256" key="4">
    <source>
        <dbReference type="ARBA" id="ARBA00022692"/>
    </source>
</evidence>
<feature type="transmembrane region" description="Helical" evidence="8">
    <location>
        <begin position="7"/>
        <end position="30"/>
    </location>
</feature>
<dbReference type="Proteomes" id="UP001159042">
    <property type="component" value="Unassembled WGS sequence"/>
</dbReference>
<comment type="caution">
    <text evidence="9">The sequence shown here is derived from an EMBL/GenBank/DDBJ whole genome shotgun (WGS) entry which is preliminary data.</text>
</comment>
<evidence type="ECO:0000256" key="8">
    <source>
        <dbReference type="SAM" id="Phobius"/>
    </source>
</evidence>
<keyword evidence="5 8" id="KW-1133">Transmembrane helix</keyword>
<feature type="transmembrane region" description="Helical" evidence="8">
    <location>
        <begin position="368"/>
        <end position="393"/>
    </location>
</feature>
<feature type="transmembrane region" description="Helical" evidence="8">
    <location>
        <begin position="272"/>
        <end position="293"/>
    </location>
</feature>
<feature type="transmembrane region" description="Helical" evidence="8">
    <location>
        <begin position="305"/>
        <end position="325"/>
    </location>
</feature>
<evidence type="ECO:0000256" key="3">
    <source>
        <dbReference type="ARBA" id="ARBA00022448"/>
    </source>
</evidence>
<name>A0AAV8W0G8_9CUCU</name>
<protein>
    <recommendedName>
        <fullName evidence="7">Adenosine 3'-phospho 5'-phosphosulfate transporter 1</fullName>
    </recommendedName>
</protein>
<evidence type="ECO:0000256" key="5">
    <source>
        <dbReference type="ARBA" id="ARBA00022989"/>
    </source>
</evidence>
<evidence type="ECO:0000256" key="7">
    <source>
        <dbReference type="ARBA" id="ARBA00039668"/>
    </source>
</evidence>
<evidence type="ECO:0000256" key="6">
    <source>
        <dbReference type="ARBA" id="ARBA00023136"/>
    </source>
</evidence>
<dbReference type="Pfam" id="PF08449">
    <property type="entry name" value="UAA"/>
    <property type="match status" value="1"/>
</dbReference>
<feature type="transmembrane region" description="Helical" evidence="8">
    <location>
        <begin position="340"/>
        <end position="361"/>
    </location>
</feature>
<dbReference type="PANTHER" id="PTHR10778:SF13">
    <property type="entry name" value="ADENOSINE 3'-PHOSPHO 5'-PHOSPHOSULFATE TRANSPORTER 1"/>
    <property type="match status" value="1"/>
</dbReference>
<keyword evidence="6 8" id="KW-0472">Membrane</keyword>
<proteinExistence type="inferred from homology"/>
<evidence type="ECO:0000313" key="9">
    <source>
        <dbReference type="EMBL" id="KAJ8919799.1"/>
    </source>
</evidence>
<feature type="transmembrane region" description="Helical" evidence="8">
    <location>
        <begin position="399"/>
        <end position="417"/>
    </location>
</feature>
<evidence type="ECO:0000256" key="1">
    <source>
        <dbReference type="ARBA" id="ARBA00004141"/>
    </source>
</evidence>
<evidence type="ECO:0000313" key="10">
    <source>
        <dbReference type="Proteomes" id="UP001159042"/>
    </source>
</evidence>
<keyword evidence="4 8" id="KW-0812">Transmembrane</keyword>